<dbReference type="CTD" id="219670"/>
<protein>
    <submittedName>
        <fullName evidence="8">Enkurin, TRPC channel interacting protein</fullName>
    </submittedName>
</protein>
<comment type="subcellular location">
    <subcellularLocation>
        <location evidence="1">Cell projection</location>
        <location evidence="1">Cilium</location>
    </subcellularLocation>
    <subcellularLocation>
        <location evidence="2">Cytoplasm</location>
        <location evidence="2">Cytoskeleton</location>
    </subcellularLocation>
</comment>
<dbReference type="STRING" id="8078.ENSFHEP00000022414"/>
<keyword evidence="9" id="KW-1185">Reference proteome</keyword>
<dbReference type="GO" id="GO:0001669">
    <property type="term" value="C:acrosomal vesicle"/>
    <property type="evidence" value="ECO:0007669"/>
    <property type="project" value="TreeGrafter"/>
</dbReference>
<keyword evidence="3" id="KW-0963">Cytoplasm</keyword>
<evidence type="ECO:0000256" key="4">
    <source>
        <dbReference type="ARBA" id="ARBA00023212"/>
    </source>
</evidence>
<proteinExistence type="predicted"/>
<reference evidence="8" key="2">
    <citation type="submission" date="2025-09" db="UniProtKB">
        <authorList>
            <consortium name="Ensembl"/>
        </authorList>
    </citation>
    <scope>IDENTIFICATION</scope>
</reference>
<dbReference type="GO" id="GO:0005516">
    <property type="term" value="F:calmodulin binding"/>
    <property type="evidence" value="ECO:0007669"/>
    <property type="project" value="TreeGrafter"/>
</dbReference>
<keyword evidence="4" id="KW-0206">Cytoskeleton</keyword>
<name>A0A3Q2Q7Y8_FUNHE</name>
<dbReference type="InterPro" id="IPR052102">
    <property type="entry name" value="Enkurin_domain-protein"/>
</dbReference>
<dbReference type="GeneTree" id="ENSGT00940000153866"/>
<reference evidence="8" key="1">
    <citation type="submission" date="2025-08" db="UniProtKB">
        <authorList>
            <consortium name="Ensembl"/>
        </authorList>
    </citation>
    <scope>IDENTIFICATION</scope>
</reference>
<dbReference type="InterPro" id="IPR027012">
    <property type="entry name" value="Enkurin_dom"/>
</dbReference>
<dbReference type="PANTHER" id="PTHR21490:SF0">
    <property type="entry name" value="ENKURIN"/>
    <property type="match status" value="1"/>
</dbReference>
<evidence type="ECO:0000259" key="7">
    <source>
        <dbReference type="PROSITE" id="PS51665"/>
    </source>
</evidence>
<dbReference type="PANTHER" id="PTHR21490">
    <property type="entry name" value="ENKURIN-RELATED"/>
    <property type="match status" value="1"/>
</dbReference>
<sequence length="252" mass="29204">MSEAIYPPESVYNCIPKEQEEIKNPPRYVSKHKPAVVLEHNLNKNAKKTMGPPKLEPPSPEKYLKKHSKQLEAPQKAEDVPKIYACGVRRPPVPGRTDRPLMGIQTKRDFLQSTSLVPKKPKASCVDTKNGDKQYLENSGLVPKYILKKGYGEVPAYLRQRSEAEQKAQEEYERFVREQNVMPQLSDEEQLAAIEGLKKKWDELHHEYQGLPLIIDTLSKKTRKIRLEEQMSQLQKDISFLERFKTIYIHKN</sequence>
<evidence type="ECO:0000313" key="8">
    <source>
        <dbReference type="Ensembl" id="ENSFHEP00000022414.1"/>
    </source>
</evidence>
<dbReference type="PROSITE" id="PS51665">
    <property type="entry name" value="ENKURIN"/>
    <property type="match status" value="1"/>
</dbReference>
<evidence type="ECO:0000313" key="9">
    <source>
        <dbReference type="Proteomes" id="UP000265000"/>
    </source>
</evidence>
<keyword evidence="5" id="KW-0966">Cell projection</keyword>
<dbReference type="Ensembl" id="ENSFHET00000012953.1">
    <property type="protein sequence ID" value="ENSFHEP00000022414.1"/>
    <property type="gene ID" value="ENSFHEG00000002771.1"/>
</dbReference>
<accession>A0A3Q2Q7Y8</accession>
<dbReference type="OrthoDB" id="2123594at2759"/>
<evidence type="ECO:0000256" key="3">
    <source>
        <dbReference type="ARBA" id="ARBA00022490"/>
    </source>
</evidence>
<dbReference type="Proteomes" id="UP000265000">
    <property type="component" value="Unplaced"/>
</dbReference>
<evidence type="ECO:0000256" key="5">
    <source>
        <dbReference type="ARBA" id="ARBA00023273"/>
    </source>
</evidence>
<dbReference type="GeneID" id="105935769"/>
<feature type="region of interest" description="Disordered" evidence="6">
    <location>
        <begin position="42"/>
        <end position="61"/>
    </location>
</feature>
<organism evidence="8 9">
    <name type="scientific">Fundulus heteroclitus</name>
    <name type="common">Killifish</name>
    <name type="synonym">Mummichog</name>
    <dbReference type="NCBI Taxonomy" id="8078"/>
    <lineage>
        <taxon>Eukaryota</taxon>
        <taxon>Metazoa</taxon>
        <taxon>Chordata</taxon>
        <taxon>Craniata</taxon>
        <taxon>Vertebrata</taxon>
        <taxon>Euteleostomi</taxon>
        <taxon>Actinopterygii</taxon>
        <taxon>Neopterygii</taxon>
        <taxon>Teleostei</taxon>
        <taxon>Neoteleostei</taxon>
        <taxon>Acanthomorphata</taxon>
        <taxon>Ovalentaria</taxon>
        <taxon>Atherinomorphae</taxon>
        <taxon>Cyprinodontiformes</taxon>
        <taxon>Fundulidae</taxon>
        <taxon>Fundulus</taxon>
    </lineage>
</organism>
<evidence type="ECO:0000256" key="2">
    <source>
        <dbReference type="ARBA" id="ARBA00004245"/>
    </source>
</evidence>
<dbReference type="Pfam" id="PF13864">
    <property type="entry name" value="Enkurin"/>
    <property type="match status" value="1"/>
</dbReference>
<feature type="domain" description="Enkurin" evidence="7">
    <location>
        <begin position="160"/>
        <end position="249"/>
    </location>
</feature>
<dbReference type="GO" id="GO:0005879">
    <property type="term" value="C:axonemal microtubule"/>
    <property type="evidence" value="ECO:0007669"/>
    <property type="project" value="TreeGrafter"/>
</dbReference>
<evidence type="ECO:0000256" key="6">
    <source>
        <dbReference type="SAM" id="MobiDB-lite"/>
    </source>
</evidence>
<dbReference type="AlphaFoldDB" id="A0A3Q2Q7Y8"/>
<evidence type="ECO:0000256" key="1">
    <source>
        <dbReference type="ARBA" id="ARBA00004138"/>
    </source>
</evidence>